<feature type="compositionally biased region" description="Basic and acidic residues" evidence="1">
    <location>
        <begin position="70"/>
        <end position="95"/>
    </location>
</feature>
<proteinExistence type="predicted"/>
<accession>A0A7D9H0V4</accession>
<evidence type="ECO:0000313" key="4">
    <source>
        <dbReference type="Proteomes" id="UP000478008"/>
    </source>
</evidence>
<evidence type="ECO:0000313" key="3">
    <source>
        <dbReference type="EMBL" id="VUG18862.1"/>
    </source>
</evidence>
<reference evidence="2 5" key="2">
    <citation type="journal article" date="2020" name="Appl. Microbiol. Biotechnol.">
        <title>Targeted gene deletion in Brettanomyces bruxellensis with an expression-free CRISPR-Cas9 system.</title>
        <authorList>
            <person name="Varela C."/>
            <person name="Bartel C."/>
            <person name="Onetto C."/>
            <person name="Borneman A."/>
        </authorList>
    </citation>
    <scope>NUCLEOTIDE SEQUENCE [LARGE SCALE GENOMIC DNA]</scope>
    <source>
        <strain evidence="2 5">AWRI1613</strain>
    </source>
</reference>
<evidence type="ECO:0000313" key="2">
    <source>
        <dbReference type="EMBL" id="KAF6006597.1"/>
    </source>
</evidence>
<keyword evidence="4" id="KW-1185">Reference proteome</keyword>
<dbReference type="InterPro" id="IPR053203">
    <property type="entry name" value="Cisplatin_resist-associated"/>
</dbReference>
<evidence type="ECO:0000313" key="5">
    <source>
        <dbReference type="Proteomes" id="UP000568158"/>
    </source>
</evidence>
<name>A0A7D9H0V4_DEKBR</name>
<protein>
    <submittedName>
        <fullName evidence="3">DEBR0S4_04280g1_1</fullName>
    </submittedName>
</protein>
<dbReference type="Proteomes" id="UP000568158">
    <property type="component" value="Unassembled WGS sequence"/>
</dbReference>
<dbReference type="OMA" id="MMNANTA"/>
<dbReference type="InterPro" id="IPR022024">
    <property type="entry name" value="DUF3602"/>
</dbReference>
<dbReference type="Proteomes" id="UP000478008">
    <property type="component" value="Unassembled WGS sequence"/>
</dbReference>
<dbReference type="EMBL" id="CABFWN010000004">
    <property type="protein sequence ID" value="VUG18862.1"/>
    <property type="molecule type" value="Genomic_DNA"/>
</dbReference>
<feature type="region of interest" description="Disordered" evidence="1">
    <location>
        <begin position="1"/>
        <end position="55"/>
    </location>
</feature>
<dbReference type="PANTHER" id="PTHR34693:SF1">
    <property type="entry name" value="PROTEIN PAR32"/>
    <property type="match status" value="1"/>
</dbReference>
<dbReference type="Pfam" id="PF12223">
    <property type="entry name" value="DUF3602"/>
    <property type="match status" value="1"/>
</dbReference>
<gene>
    <name evidence="3" type="ORF">DEBR0S4_04280G</name>
    <name evidence="2" type="ORF">HII12_004996</name>
</gene>
<sequence length="173" mass="19057">MPSLDPVFSVGRGGAGNMMNANTAQKAENEVVLQEEGIRKGKNKSGSFKADKEGNYTVSAGRGGAGNIYKVKEDPLTTRNREDAQNQDHEMEDLRPVYSVGRGGAGNMVWRNKKDKSNNDVMNTTIREDIDHNISPVHSGASGRSYVENLQDNASNNRGHKFLQKIKKVFTFN</sequence>
<organism evidence="3 4">
    <name type="scientific">Dekkera bruxellensis</name>
    <name type="common">Brettanomyces custersii</name>
    <dbReference type="NCBI Taxonomy" id="5007"/>
    <lineage>
        <taxon>Eukaryota</taxon>
        <taxon>Fungi</taxon>
        <taxon>Dikarya</taxon>
        <taxon>Ascomycota</taxon>
        <taxon>Saccharomycotina</taxon>
        <taxon>Pichiomycetes</taxon>
        <taxon>Pichiales</taxon>
        <taxon>Pichiaceae</taxon>
        <taxon>Brettanomyces</taxon>
    </lineage>
</organism>
<dbReference type="AlphaFoldDB" id="A0A7D9H0V4"/>
<dbReference type="PANTHER" id="PTHR34693">
    <property type="entry name" value="PROTEIN PAR32"/>
    <property type="match status" value="1"/>
</dbReference>
<reference evidence="3 4" key="1">
    <citation type="submission" date="2019-07" db="EMBL/GenBank/DDBJ databases">
        <authorList>
            <person name="Friedrich A."/>
            <person name="Schacherer J."/>
        </authorList>
    </citation>
    <scope>NUCLEOTIDE SEQUENCE [LARGE SCALE GENOMIC DNA]</scope>
</reference>
<evidence type="ECO:0000256" key="1">
    <source>
        <dbReference type="SAM" id="MobiDB-lite"/>
    </source>
</evidence>
<dbReference type="EMBL" id="JABCYN010000049">
    <property type="protein sequence ID" value="KAF6006597.1"/>
    <property type="molecule type" value="Genomic_DNA"/>
</dbReference>
<feature type="region of interest" description="Disordered" evidence="1">
    <location>
        <begin position="67"/>
        <end position="99"/>
    </location>
</feature>